<dbReference type="Proteomes" id="UP001058461">
    <property type="component" value="Chromosome"/>
</dbReference>
<dbReference type="PANTHER" id="PTHR30269:SF37">
    <property type="entry name" value="MEMBRANE TRANSPORTER PROTEIN"/>
    <property type="match status" value="1"/>
</dbReference>
<keyword evidence="10" id="KW-1185">Reference proteome</keyword>
<protein>
    <recommendedName>
        <fullName evidence="8">Probable membrane transporter protein</fullName>
    </recommendedName>
</protein>
<comment type="similarity">
    <text evidence="2 8">Belongs to the 4-toluene sulfonate uptake permease (TSUP) (TC 2.A.102) family.</text>
</comment>
<keyword evidence="4 8" id="KW-1003">Cell membrane</keyword>
<evidence type="ECO:0000256" key="6">
    <source>
        <dbReference type="ARBA" id="ARBA00022989"/>
    </source>
</evidence>
<dbReference type="Pfam" id="PF01925">
    <property type="entry name" value="TauE"/>
    <property type="match status" value="1"/>
</dbReference>
<dbReference type="PANTHER" id="PTHR30269">
    <property type="entry name" value="TRANSMEMBRANE PROTEIN YFCA"/>
    <property type="match status" value="1"/>
</dbReference>
<feature type="transmembrane region" description="Helical" evidence="8">
    <location>
        <begin position="82"/>
        <end position="101"/>
    </location>
</feature>
<gene>
    <name evidence="9" type="ORF">KDW95_19365</name>
</gene>
<evidence type="ECO:0000256" key="4">
    <source>
        <dbReference type="ARBA" id="ARBA00022475"/>
    </source>
</evidence>
<dbReference type="InterPro" id="IPR052017">
    <property type="entry name" value="TSUP"/>
</dbReference>
<feature type="transmembrane region" description="Helical" evidence="8">
    <location>
        <begin position="12"/>
        <end position="34"/>
    </location>
</feature>
<organism evidence="9 10">
    <name type="scientific">Marinobacterium rhizophilum</name>
    <dbReference type="NCBI Taxonomy" id="420402"/>
    <lineage>
        <taxon>Bacteria</taxon>
        <taxon>Pseudomonadati</taxon>
        <taxon>Pseudomonadota</taxon>
        <taxon>Gammaproteobacteria</taxon>
        <taxon>Oceanospirillales</taxon>
        <taxon>Oceanospirillaceae</taxon>
        <taxon>Marinobacterium</taxon>
    </lineage>
</organism>
<keyword evidence="5 8" id="KW-0812">Transmembrane</keyword>
<feature type="transmembrane region" description="Helical" evidence="8">
    <location>
        <begin position="136"/>
        <end position="154"/>
    </location>
</feature>
<evidence type="ECO:0000256" key="1">
    <source>
        <dbReference type="ARBA" id="ARBA00004651"/>
    </source>
</evidence>
<evidence type="ECO:0000256" key="2">
    <source>
        <dbReference type="ARBA" id="ARBA00009142"/>
    </source>
</evidence>
<dbReference type="RefSeq" id="WP_255853432.1">
    <property type="nucleotide sequence ID" value="NZ_CP073347.1"/>
</dbReference>
<evidence type="ECO:0000256" key="7">
    <source>
        <dbReference type="ARBA" id="ARBA00023136"/>
    </source>
</evidence>
<evidence type="ECO:0000256" key="3">
    <source>
        <dbReference type="ARBA" id="ARBA00022448"/>
    </source>
</evidence>
<evidence type="ECO:0000256" key="8">
    <source>
        <dbReference type="RuleBase" id="RU363041"/>
    </source>
</evidence>
<evidence type="ECO:0000313" key="9">
    <source>
        <dbReference type="EMBL" id="UTW11392.1"/>
    </source>
</evidence>
<reference evidence="9" key="1">
    <citation type="submission" date="2021-04" db="EMBL/GenBank/DDBJ databases">
        <title>Oceanospirillales bacteria with DddD are important DMSP degraders in coastal seawater.</title>
        <authorList>
            <person name="Liu J."/>
        </authorList>
    </citation>
    <scope>NUCLEOTIDE SEQUENCE</scope>
    <source>
        <strain evidence="9">D13-1</strain>
    </source>
</reference>
<keyword evidence="6 8" id="KW-1133">Transmembrane helix</keyword>
<keyword evidence="3" id="KW-0813">Transport</keyword>
<proteinExistence type="inferred from homology"/>
<feature type="transmembrane region" description="Helical" evidence="8">
    <location>
        <begin position="107"/>
        <end position="124"/>
    </location>
</feature>
<dbReference type="EMBL" id="CP073347">
    <property type="protein sequence ID" value="UTW11392.1"/>
    <property type="molecule type" value="Genomic_DNA"/>
</dbReference>
<accession>A0ABY5HHT2</accession>
<name>A0ABY5HHT2_9GAMM</name>
<keyword evidence="7 8" id="KW-0472">Membrane</keyword>
<sequence length="252" mass="26683">METLSSFFLAQVDASTLITLMLTSVFTSLVSALVGFGGGVLLLTVMATLISPADLIAVHGLVQMGSNASRICAYRRDLSLSFTRIFLIGGLAGAMAAALVVSQLPPSLLLTSVAIFVLISAWLPTGIPIRETPRQIFCTGAGLTFLSLFVGATGPMMASVLRGLNYAKATFVGTMAVCLLGQNLLKTAVFGSLGFNPLQWMPVVLAMILAGITGTWIGSRLLGRLNEARFGLVLKWTMTLIALKLLWQSLMP</sequence>
<evidence type="ECO:0000313" key="10">
    <source>
        <dbReference type="Proteomes" id="UP001058461"/>
    </source>
</evidence>
<evidence type="ECO:0000256" key="5">
    <source>
        <dbReference type="ARBA" id="ARBA00022692"/>
    </source>
</evidence>
<dbReference type="InterPro" id="IPR002781">
    <property type="entry name" value="TM_pro_TauE-like"/>
</dbReference>
<feature type="transmembrane region" description="Helical" evidence="8">
    <location>
        <begin position="230"/>
        <end position="247"/>
    </location>
</feature>
<feature type="transmembrane region" description="Helical" evidence="8">
    <location>
        <begin position="197"/>
        <end position="218"/>
    </location>
</feature>
<comment type="subcellular location">
    <subcellularLocation>
        <location evidence="1 8">Cell membrane</location>
        <topology evidence="1 8">Multi-pass membrane protein</topology>
    </subcellularLocation>
</comment>